<proteinExistence type="predicted"/>
<reference key="1">
    <citation type="submission" date="2010-11" db="EMBL/GenBank/DDBJ databases">
        <title>The complete genome of Bacteroides helcogenes P 36-108.</title>
        <authorList>
            <consortium name="US DOE Joint Genome Institute (JGI-PGF)"/>
            <person name="Lucas S."/>
            <person name="Copeland A."/>
            <person name="Lapidus A."/>
            <person name="Bruce D."/>
            <person name="Goodwin L."/>
            <person name="Pitluck S."/>
            <person name="Kyrpides N."/>
            <person name="Mavromatis K."/>
            <person name="Ivanova N."/>
            <person name="Zeytun A."/>
            <person name="Brettin T."/>
            <person name="Detter J.C."/>
            <person name="Tapia R."/>
            <person name="Han C."/>
            <person name="Land M."/>
            <person name="Hauser L."/>
            <person name="Markowitz V."/>
            <person name="Cheng J.-F."/>
            <person name="Hugenholtz P."/>
            <person name="Woyke T."/>
            <person name="Wu D."/>
            <person name="Gronow S."/>
            <person name="Wellnitz S."/>
            <person name="Brambilla E."/>
            <person name="Klenk H.-P."/>
            <person name="Eisen J.A."/>
        </authorList>
    </citation>
    <scope>NUCLEOTIDE SEQUENCE</scope>
    <source>
        <strain>P 36-108</strain>
    </source>
</reference>
<organism evidence="2 3">
    <name type="scientific">Bacteroides helcogenes (strain ATCC 35417 / DSM 20613 / JCM 6297 / CCUG 15421 / P 36-108)</name>
    <dbReference type="NCBI Taxonomy" id="693979"/>
    <lineage>
        <taxon>Bacteria</taxon>
        <taxon>Pseudomonadati</taxon>
        <taxon>Bacteroidota</taxon>
        <taxon>Bacteroidia</taxon>
        <taxon>Bacteroidales</taxon>
        <taxon>Bacteroidaceae</taxon>
        <taxon>Bacteroides</taxon>
    </lineage>
</organism>
<name>E6SVE7_BACT6</name>
<dbReference type="HOGENOM" id="CLU_828092_0_0_10"/>
<keyword evidence="1" id="KW-0732">Signal</keyword>
<protein>
    <recommendedName>
        <fullName evidence="4">Fimbrillin family protein</fullName>
    </recommendedName>
</protein>
<dbReference type="CDD" id="cd13121">
    <property type="entry name" value="BF2867_like_C"/>
    <property type="match status" value="1"/>
</dbReference>
<dbReference type="Gene3D" id="2.60.40.2620">
    <property type="entry name" value="Fimbrillin-like"/>
    <property type="match status" value="1"/>
</dbReference>
<dbReference type="Gene3D" id="2.60.40.2630">
    <property type="match status" value="1"/>
</dbReference>
<dbReference type="STRING" id="693979.Bache_0430"/>
<accession>E6SVE7</accession>
<sequence length="318" mass="32899">MKAKFMMMMAAAATVLAACNNDDESDNWAGEIRLSSGLTVQQTDTRAATDIQGSQFASGEKIDVFISENTQAGQDATTTTIYGQPLIYTTGSNGVMGAPTGSQPYFPASGNGVNIYAYYPSGKVTDIAATSLTFSVEENQNDDANYKASDLMYGKPAQNPVARTSSPTTLTFTHLLSKVTITLVQGSGAPSLTDAVVTLKNVLPSTTLNPSAGTIAATASGDAKGIIVKAKTNSALSGSAIVVPQTLETSFIEVTLANGGVLTSKDLKDGSGNPINSVALTSGNVYTYTITVNLTSLDITSTITPWTPKTGTGNAEMQ</sequence>
<evidence type="ECO:0000256" key="1">
    <source>
        <dbReference type="SAM" id="SignalP"/>
    </source>
</evidence>
<gene>
    <name evidence="2" type="ordered locus">Bache_0430</name>
</gene>
<dbReference type="PROSITE" id="PS51257">
    <property type="entry name" value="PROKAR_LIPOPROTEIN"/>
    <property type="match status" value="1"/>
</dbReference>
<dbReference type="RefSeq" id="WP_013546074.1">
    <property type="nucleotide sequence ID" value="NC_014933.1"/>
</dbReference>
<dbReference type="eggNOG" id="ENOG5032W29">
    <property type="taxonomic scope" value="Bacteria"/>
</dbReference>
<dbReference type="AlphaFoldDB" id="E6SVE7"/>
<dbReference type="Pfam" id="PF13149">
    <property type="entry name" value="Mfa_like_1"/>
    <property type="match status" value="1"/>
</dbReference>
<keyword evidence="3" id="KW-1185">Reference proteome</keyword>
<feature type="signal peptide" evidence="1">
    <location>
        <begin position="1"/>
        <end position="17"/>
    </location>
</feature>
<dbReference type="EMBL" id="CP002352">
    <property type="protein sequence ID" value="ADV42457.1"/>
    <property type="molecule type" value="Genomic_DNA"/>
</dbReference>
<dbReference type="InterPro" id="IPR042278">
    <property type="entry name" value="Mfa-like_1_N"/>
</dbReference>
<dbReference type="OrthoDB" id="1029399at2"/>
<dbReference type="KEGG" id="bhl:Bache_0430"/>
<dbReference type="InterPro" id="IPR025049">
    <property type="entry name" value="Mfa-like_1"/>
</dbReference>
<evidence type="ECO:0008006" key="4">
    <source>
        <dbReference type="Google" id="ProtNLM"/>
    </source>
</evidence>
<feature type="chain" id="PRO_5003209360" description="Fimbrillin family protein" evidence="1">
    <location>
        <begin position="18"/>
        <end position="318"/>
    </location>
</feature>
<evidence type="ECO:0000313" key="2">
    <source>
        <dbReference type="EMBL" id="ADV42457.1"/>
    </source>
</evidence>
<dbReference type="Proteomes" id="UP000008630">
    <property type="component" value="Chromosome"/>
</dbReference>
<evidence type="ECO:0000313" key="3">
    <source>
        <dbReference type="Proteomes" id="UP000008630"/>
    </source>
</evidence>
<dbReference type="PATRIC" id="fig|693979.3.peg.460"/>
<reference evidence="2 3" key="2">
    <citation type="journal article" date="2011" name="Stand. Genomic Sci.">
        <title>Complete genome sequence of Bacteroides helcogenes type strain (P 36-108).</title>
        <authorList>
            <person name="Pati A."/>
            <person name="Gronow S."/>
            <person name="Zeytun A."/>
            <person name="Lapidus A."/>
            <person name="Nolan M."/>
            <person name="Hammon N."/>
            <person name="Deshpande S."/>
            <person name="Cheng J.F."/>
            <person name="Tapia R."/>
            <person name="Han C."/>
            <person name="Goodwin L."/>
            <person name="Pitluck S."/>
            <person name="Liolios K."/>
            <person name="Pagani I."/>
            <person name="Ivanova N."/>
            <person name="Mavromatis K."/>
            <person name="Chen A."/>
            <person name="Palaniappan K."/>
            <person name="Land M."/>
            <person name="Hauser L."/>
            <person name="Chang Y.J."/>
            <person name="Jeffries C.D."/>
            <person name="Detter J.C."/>
            <person name="Brambilla E."/>
            <person name="Rohde M."/>
            <person name="Goker M."/>
            <person name="Woyke T."/>
            <person name="Bristow J."/>
            <person name="Eisen J.A."/>
            <person name="Markowitz V."/>
            <person name="Hugenholtz P."/>
            <person name="Kyrpides N.C."/>
            <person name="Klenk H.P."/>
            <person name="Lucas S."/>
        </authorList>
    </citation>
    <scope>NUCLEOTIDE SEQUENCE [LARGE SCALE GENOMIC DNA]</scope>
    <source>
        <strain evidence="3">ATCC 35417 / DSM 20613 / JCM 6297 / CCUG 15421 / P 36-108</strain>
    </source>
</reference>
<dbReference type="CDD" id="cd13120">
    <property type="entry name" value="BF2867_like_N"/>
    <property type="match status" value="1"/>
</dbReference>